<name>A0A485M0Y7_9ZZZZ</name>
<keyword evidence="3" id="KW-0479">Metal-binding</keyword>
<feature type="domain" description="4'-phosphopantetheinyl transferase" evidence="8">
    <location>
        <begin position="4"/>
        <end position="97"/>
    </location>
</feature>
<dbReference type="InterPro" id="IPR008278">
    <property type="entry name" value="4-PPantetheinyl_Trfase_dom"/>
</dbReference>
<evidence type="ECO:0000256" key="7">
    <source>
        <dbReference type="ARBA" id="ARBA00023160"/>
    </source>
</evidence>
<dbReference type="SUPFAM" id="SSF56214">
    <property type="entry name" value="4'-phosphopantetheinyl transferase"/>
    <property type="match status" value="1"/>
</dbReference>
<dbReference type="InterPro" id="IPR004568">
    <property type="entry name" value="Ppantetheine-prot_Trfase_dom"/>
</dbReference>
<dbReference type="NCBIfam" id="TIGR00556">
    <property type="entry name" value="pantethn_trn"/>
    <property type="match status" value="1"/>
</dbReference>
<dbReference type="AlphaFoldDB" id="A0A485M0Y7"/>
<dbReference type="InterPro" id="IPR002582">
    <property type="entry name" value="ACPS"/>
</dbReference>
<evidence type="ECO:0000259" key="8">
    <source>
        <dbReference type="Pfam" id="PF01648"/>
    </source>
</evidence>
<gene>
    <name evidence="9" type="primary">acpS</name>
    <name evidence="9" type="ORF">SCFA_40027</name>
</gene>
<organism evidence="9">
    <name type="scientific">anaerobic digester metagenome</name>
    <dbReference type="NCBI Taxonomy" id="1263854"/>
    <lineage>
        <taxon>unclassified sequences</taxon>
        <taxon>metagenomes</taxon>
        <taxon>ecological metagenomes</taxon>
    </lineage>
</organism>
<keyword evidence="4" id="KW-0276">Fatty acid metabolism</keyword>
<dbReference type="NCBIfam" id="TIGR00516">
    <property type="entry name" value="acpS"/>
    <property type="match status" value="1"/>
</dbReference>
<evidence type="ECO:0000313" key="9">
    <source>
        <dbReference type="EMBL" id="VFU15136.1"/>
    </source>
</evidence>
<dbReference type="EMBL" id="CAADRM010000103">
    <property type="protein sequence ID" value="VFU15136.1"/>
    <property type="molecule type" value="Genomic_DNA"/>
</dbReference>
<evidence type="ECO:0000256" key="2">
    <source>
        <dbReference type="ARBA" id="ARBA00022679"/>
    </source>
</evidence>
<evidence type="ECO:0000256" key="4">
    <source>
        <dbReference type="ARBA" id="ARBA00022832"/>
    </source>
</evidence>
<reference evidence="9" key="1">
    <citation type="submission" date="2019-03" db="EMBL/GenBank/DDBJ databases">
        <authorList>
            <person name="Hao L."/>
        </authorList>
    </citation>
    <scope>NUCLEOTIDE SEQUENCE</scope>
</reference>
<dbReference type="EC" id="2.7.8.7" evidence="9"/>
<keyword evidence="1" id="KW-0444">Lipid biosynthesis</keyword>
<dbReference type="Pfam" id="PF01648">
    <property type="entry name" value="ACPS"/>
    <property type="match status" value="1"/>
</dbReference>
<keyword evidence="6" id="KW-0443">Lipid metabolism</keyword>
<dbReference type="GO" id="GO:0008897">
    <property type="term" value="F:holo-[acyl-carrier-protein] synthase activity"/>
    <property type="evidence" value="ECO:0007669"/>
    <property type="project" value="UniProtKB-EC"/>
</dbReference>
<evidence type="ECO:0000256" key="1">
    <source>
        <dbReference type="ARBA" id="ARBA00022516"/>
    </source>
</evidence>
<dbReference type="GO" id="GO:0000287">
    <property type="term" value="F:magnesium ion binding"/>
    <property type="evidence" value="ECO:0007669"/>
    <property type="project" value="InterPro"/>
</dbReference>
<proteinExistence type="inferred from homology"/>
<protein>
    <submittedName>
        <fullName evidence="9">Holo-(Acyl-carrier-protein) synthase</fullName>
        <ecNumber evidence="9">2.7.8.7</ecNumber>
    </submittedName>
</protein>
<evidence type="ECO:0000256" key="3">
    <source>
        <dbReference type="ARBA" id="ARBA00022723"/>
    </source>
</evidence>
<keyword evidence="5" id="KW-0460">Magnesium</keyword>
<evidence type="ECO:0000256" key="6">
    <source>
        <dbReference type="ARBA" id="ARBA00023098"/>
    </source>
</evidence>
<accession>A0A485M0Y7</accession>
<keyword evidence="2 9" id="KW-0808">Transferase</keyword>
<dbReference type="GO" id="GO:0006633">
    <property type="term" value="P:fatty acid biosynthetic process"/>
    <property type="evidence" value="ECO:0007669"/>
    <property type="project" value="UniProtKB-KW"/>
</dbReference>
<keyword evidence="7" id="KW-0275">Fatty acid biosynthesis</keyword>
<dbReference type="Gene3D" id="3.90.470.20">
    <property type="entry name" value="4'-phosphopantetheinyl transferase domain"/>
    <property type="match status" value="1"/>
</dbReference>
<sequence>MIAGVGIDVVDVTRIDALLEKYAERFQQRVFTQDEILYCRARSNPGLHFAARFAAKEAAVKALGTGIGQGIRFRDIEIVPTQGVPKILFHNRAREYADDIGVSAVHVSISHERLTAVAVVILEKSETPW</sequence>
<evidence type="ECO:0000256" key="5">
    <source>
        <dbReference type="ARBA" id="ARBA00022842"/>
    </source>
</evidence>
<dbReference type="InterPro" id="IPR037143">
    <property type="entry name" value="4-PPantetheinyl_Trfase_dom_sf"/>
</dbReference>
<dbReference type="HAMAP" id="MF_00101">
    <property type="entry name" value="AcpS"/>
    <property type="match status" value="1"/>
</dbReference>